<name>A0A834TTZ2_9FABA</name>
<dbReference type="GO" id="GO:0016020">
    <property type="term" value="C:membrane"/>
    <property type="evidence" value="ECO:0007669"/>
    <property type="project" value="TreeGrafter"/>
</dbReference>
<keyword evidence="1" id="KW-0472">Membrane</keyword>
<sequence>MIVEVVRFLRPLVSIEIVTPSEDSSAIGTRVLKHSTISEIVSFGNAIRDGVVGPRDCEYAEGAEEDGAAVGVFDTDFYAHSLDDDHDVASATQSLNSFVQDYAFRTLIKHRPHTGALYDALLPRNLSGMDVSVVRLRSRRLWKKGANFSYFHIPPRTMAIPHVKRMAIVYQNFGNWSSHYYNLPGYSLVSSVVGFMAFDASNVSDFSIRNLTLSTTGQPISVEFPNIAFIGGMNSRVRCVAFTANGSFSLSEMRSPNVCHSREQGHFSIVVPLEKKRRLWYVWVIVASVVGFLGLITVGYVGLSPMKLLKAKRIRAMERQADEDSDLQSRWVGTSKMPSAAVTRTQPVLESGFS</sequence>
<evidence type="ECO:0000313" key="2">
    <source>
        <dbReference type="EMBL" id="KAF7828182.1"/>
    </source>
</evidence>
<organism evidence="2 3">
    <name type="scientific">Senna tora</name>
    <dbReference type="NCBI Taxonomy" id="362788"/>
    <lineage>
        <taxon>Eukaryota</taxon>
        <taxon>Viridiplantae</taxon>
        <taxon>Streptophyta</taxon>
        <taxon>Embryophyta</taxon>
        <taxon>Tracheophyta</taxon>
        <taxon>Spermatophyta</taxon>
        <taxon>Magnoliopsida</taxon>
        <taxon>eudicotyledons</taxon>
        <taxon>Gunneridae</taxon>
        <taxon>Pentapetalae</taxon>
        <taxon>rosids</taxon>
        <taxon>fabids</taxon>
        <taxon>Fabales</taxon>
        <taxon>Fabaceae</taxon>
        <taxon>Caesalpinioideae</taxon>
        <taxon>Cassia clade</taxon>
        <taxon>Senna</taxon>
    </lineage>
</organism>
<comment type="caution">
    <text evidence="2">The sequence shown here is derived from an EMBL/GenBank/DDBJ whole genome shotgun (WGS) entry which is preliminary data.</text>
</comment>
<dbReference type="EMBL" id="JAAIUW010000006">
    <property type="protein sequence ID" value="KAF7828182.1"/>
    <property type="molecule type" value="Genomic_DNA"/>
</dbReference>
<keyword evidence="3" id="KW-1185">Reference proteome</keyword>
<dbReference type="Pfam" id="PF06697">
    <property type="entry name" value="DUF1191"/>
    <property type="match status" value="1"/>
</dbReference>
<dbReference type="Proteomes" id="UP000634136">
    <property type="component" value="Unassembled WGS sequence"/>
</dbReference>
<reference evidence="2" key="1">
    <citation type="submission" date="2020-09" db="EMBL/GenBank/DDBJ databases">
        <title>Genome-Enabled Discovery of Anthraquinone Biosynthesis in Senna tora.</title>
        <authorList>
            <person name="Kang S.-H."/>
            <person name="Pandey R.P."/>
            <person name="Lee C.-M."/>
            <person name="Sim J.-S."/>
            <person name="Jeong J.-T."/>
            <person name="Choi B.-S."/>
            <person name="Jung M."/>
            <person name="Ginzburg D."/>
            <person name="Zhao K."/>
            <person name="Won S.Y."/>
            <person name="Oh T.-J."/>
            <person name="Yu Y."/>
            <person name="Kim N.-H."/>
            <person name="Lee O.R."/>
            <person name="Lee T.-H."/>
            <person name="Bashyal P."/>
            <person name="Kim T.-S."/>
            <person name="Lee W.-H."/>
            <person name="Kawkins C."/>
            <person name="Kim C.-K."/>
            <person name="Kim J.S."/>
            <person name="Ahn B.O."/>
            <person name="Rhee S.Y."/>
            <person name="Sohng J.K."/>
        </authorList>
    </citation>
    <scope>NUCLEOTIDE SEQUENCE</scope>
    <source>
        <tissue evidence="2">Leaf</tissue>
    </source>
</reference>
<feature type="transmembrane region" description="Helical" evidence="1">
    <location>
        <begin position="280"/>
        <end position="303"/>
    </location>
</feature>
<keyword evidence="1" id="KW-0812">Transmembrane</keyword>
<dbReference type="PANTHER" id="PTHR33512:SF4">
    <property type="entry name" value="PROTEIN, PUTATIVE (DUF1191)-RELATED"/>
    <property type="match status" value="1"/>
</dbReference>
<keyword evidence="1" id="KW-1133">Transmembrane helix</keyword>
<protein>
    <submittedName>
        <fullName evidence="2">Uncharacterized protein</fullName>
    </submittedName>
</protein>
<dbReference type="InterPro" id="IPR010605">
    <property type="entry name" value="DUF1191"/>
</dbReference>
<dbReference type="OrthoDB" id="768690at2759"/>
<dbReference type="PANTHER" id="PTHR33512">
    <property type="entry name" value="PROTEIN, PUTATIVE (DUF1191)-RELATED"/>
    <property type="match status" value="1"/>
</dbReference>
<dbReference type="AlphaFoldDB" id="A0A834TTZ2"/>
<proteinExistence type="predicted"/>
<evidence type="ECO:0000256" key="1">
    <source>
        <dbReference type="SAM" id="Phobius"/>
    </source>
</evidence>
<accession>A0A834TTZ2</accession>
<evidence type="ECO:0000313" key="3">
    <source>
        <dbReference type="Proteomes" id="UP000634136"/>
    </source>
</evidence>
<gene>
    <name evidence="2" type="ORF">G2W53_019346</name>
</gene>